<protein>
    <submittedName>
        <fullName evidence="1">Uncharacterized protein</fullName>
    </submittedName>
</protein>
<dbReference type="Proteomes" id="UP001057402">
    <property type="component" value="Chromosome 12"/>
</dbReference>
<dbReference type="EMBL" id="CM042891">
    <property type="protein sequence ID" value="KAI4304716.1"/>
    <property type="molecule type" value="Genomic_DNA"/>
</dbReference>
<proteinExistence type="predicted"/>
<reference evidence="2" key="1">
    <citation type="journal article" date="2023" name="Front. Plant Sci.">
        <title>Chromosomal-level genome assembly of Melastoma candidum provides insights into trichome evolution.</title>
        <authorList>
            <person name="Zhong Y."/>
            <person name="Wu W."/>
            <person name="Sun C."/>
            <person name="Zou P."/>
            <person name="Liu Y."/>
            <person name="Dai S."/>
            <person name="Zhou R."/>
        </authorList>
    </citation>
    <scope>NUCLEOTIDE SEQUENCE [LARGE SCALE GENOMIC DNA]</scope>
</reference>
<keyword evidence="2" id="KW-1185">Reference proteome</keyword>
<name>A0ACB9L637_9MYRT</name>
<evidence type="ECO:0000313" key="2">
    <source>
        <dbReference type="Proteomes" id="UP001057402"/>
    </source>
</evidence>
<gene>
    <name evidence="1" type="ORF">MLD38_040191</name>
</gene>
<accession>A0ACB9L637</accession>
<evidence type="ECO:0000313" key="1">
    <source>
        <dbReference type="EMBL" id="KAI4304716.1"/>
    </source>
</evidence>
<sequence length="549" mass="60468">MAVGDFVPRVLQEEEEEDVVDFEDQPELIPPKDAPSHNPIAPPDESFDIPTAVDPSYVISLIRKLVPSTQPSNSGFERVDVSESNVTSISKNAENNTAVLRDVTMEEISTTGPSTKSSIIADGNDGDSIYSHEEAAEGLSCRKEESNAPDNQGDVWEKCGCMLWDLASSQNHAELMVENLVLEVLLANLMLSKSARVIEICLGTIGNLACHEGLMKSIISTEGLIGAVVEQLFSDDTQCLCEAFRLLTLGLQGSECATWVKALCPTLIIERLVWIAENTLNAMLLEKSVGLFLSILQSQQELVSVLIPLLISHGLPKLLISLLADEMSTLYGDSIPERCRILDIILQAIEALSVMEDHSHAISFSKELVELISNLVKYPNKMEIEEASMTAVVLIANVLADDPDLALDMSRDLQLFRGLLDILPFTSDDKESRNALWTVVANLLVHLKEHEMGASTLLQYVSVLVDKSDIIEDDLLDRIARPEHQSASTSANLNAVATALDRFISILKEWSVSRDNSQLSNTDDEYNADDRSVLRLLDCCKRHLKEMRG</sequence>
<comment type="caution">
    <text evidence="1">The sequence shown here is derived from an EMBL/GenBank/DDBJ whole genome shotgun (WGS) entry which is preliminary data.</text>
</comment>
<organism evidence="1 2">
    <name type="scientific">Melastoma candidum</name>
    <dbReference type="NCBI Taxonomy" id="119954"/>
    <lineage>
        <taxon>Eukaryota</taxon>
        <taxon>Viridiplantae</taxon>
        <taxon>Streptophyta</taxon>
        <taxon>Embryophyta</taxon>
        <taxon>Tracheophyta</taxon>
        <taxon>Spermatophyta</taxon>
        <taxon>Magnoliopsida</taxon>
        <taxon>eudicotyledons</taxon>
        <taxon>Gunneridae</taxon>
        <taxon>Pentapetalae</taxon>
        <taxon>rosids</taxon>
        <taxon>malvids</taxon>
        <taxon>Myrtales</taxon>
        <taxon>Melastomataceae</taxon>
        <taxon>Melastomatoideae</taxon>
        <taxon>Melastomateae</taxon>
        <taxon>Melastoma</taxon>
    </lineage>
</organism>